<dbReference type="AlphaFoldDB" id="A0A9K3M3K2"/>
<feature type="region of interest" description="Disordered" evidence="2">
    <location>
        <begin position="82"/>
        <end position="107"/>
    </location>
</feature>
<proteinExistence type="inferred from homology"/>
<dbReference type="EMBL" id="JAGRRH010000003">
    <property type="protein sequence ID" value="KAG7372336.1"/>
    <property type="molecule type" value="Genomic_DNA"/>
</dbReference>
<evidence type="ECO:0000256" key="3">
    <source>
        <dbReference type="SAM" id="SignalP"/>
    </source>
</evidence>
<keyword evidence="1 4" id="KW-0689">Ribosomal protein</keyword>
<dbReference type="PANTHER" id="PTHR23321:SF26">
    <property type="entry name" value="SMALL RIBOSOMAL SUBUNIT PROTEIN US15M"/>
    <property type="match status" value="1"/>
</dbReference>
<reference evidence="4" key="1">
    <citation type="journal article" date="2021" name="Sci. Rep.">
        <title>Diploid genomic architecture of Nitzschia inconspicua, an elite biomass production diatom.</title>
        <authorList>
            <person name="Oliver A."/>
            <person name="Podell S."/>
            <person name="Pinowska A."/>
            <person name="Traller J.C."/>
            <person name="Smith S.R."/>
            <person name="McClure R."/>
            <person name="Beliaev A."/>
            <person name="Bohutskyi P."/>
            <person name="Hill E.A."/>
            <person name="Rabines A."/>
            <person name="Zheng H."/>
            <person name="Allen L.Z."/>
            <person name="Kuo A."/>
            <person name="Grigoriev I.V."/>
            <person name="Allen A.E."/>
            <person name="Hazlebeck D."/>
            <person name="Allen E.E."/>
        </authorList>
    </citation>
    <scope>NUCLEOTIDE SEQUENCE</scope>
    <source>
        <strain evidence="4">Hildebrandi</strain>
    </source>
</reference>
<evidence type="ECO:0000313" key="4">
    <source>
        <dbReference type="EMBL" id="KAG7372336.1"/>
    </source>
</evidence>
<feature type="chain" id="PRO_5039889976" evidence="3">
    <location>
        <begin position="20"/>
        <end position="219"/>
    </location>
</feature>
<dbReference type="Pfam" id="PF00312">
    <property type="entry name" value="Ribosomal_S15"/>
    <property type="match status" value="1"/>
</dbReference>
<feature type="compositionally biased region" description="Basic residues" evidence="2">
    <location>
        <begin position="204"/>
        <end position="219"/>
    </location>
</feature>
<comment type="caution">
    <text evidence="4">The sequence shown here is derived from an EMBL/GenBank/DDBJ whole genome shotgun (WGS) entry which is preliminary data.</text>
</comment>
<comment type="similarity">
    <text evidence="1">Belongs to the universal ribosomal protein uS15 family.</text>
</comment>
<gene>
    <name evidence="4" type="ORF">IV203_018479</name>
</gene>
<dbReference type="NCBIfam" id="TIGR00952">
    <property type="entry name" value="S15_bact"/>
    <property type="match status" value="1"/>
</dbReference>
<evidence type="ECO:0000313" key="5">
    <source>
        <dbReference type="Proteomes" id="UP000693970"/>
    </source>
</evidence>
<organism evidence="4 5">
    <name type="scientific">Nitzschia inconspicua</name>
    <dbReference type="NCBI Taxonomy" id="303405"/>
    <lineage>
        <taxon>Eukaryota</taxon>
        <taxon>Sar</taxon>
        <taxon>Stramenopiles</taxon>
        <taxon>Ochrophyta</taxon>
        <taxon>Bacillariophyta</taxon>
        <taxon>Bacillariophyceae</taxon>
        <taxon>Bacillariophycidae</taxon>
        <taxon>Bacillariales</taxon>
        <taxon>Bacillariaceae</taxon>
        <taxon>Nitzschia</taxon>
    </lineage>
</organism>
<keyword evidence="1" id="KW-0687">Ribonucleoprotein</keyword>
<feature type="signal peptide" evidence="3">
    <location>
        <begin position="1"/>
        <end position="19"/>
    </location>
</feature>
<dbReference type="PANTHER" id="PTHR23321">
    <property type="entry name" value="RIBOSOMAL PROTEIN S15, BACTERIAL AND ORGANELLAR"/>
    <property type="match status" value="1"/>
</dbReference>
<feature type="compositionally biased region" description="Acidic residues" evidence="2">
    <location>
        <begin position="82"/>
        <end position="97"/>
    </location>
</feature>
<sequence>MMLSRGILAVVLLADAVGAFSPSGRSSAAISQMVEERQRYQPRSSPIFVGEDVVAADDDVDDIMMTPDIDSPPEDDYIVNVGDLEEGDDDGSEDDGEPPAWAASEQRMQELRAEHRRNENDTGSPEFQIAGMTERINYLTKHLQQHPKDFSTRRGLVAMVNKRRRLLNYLSRENEDRYTSIVEALGIRHKAPGRVANRDEKYSRFPKQKAVKKHLLKKK</sequence>
<dbReference type="OrthoDB" id="441444at2759"/>
<dbReference type="GO" id="GO:1990904">
    <property type="term" value="C:ribonucleoprotein complex"/>
    <property type="evidence" value="ECO:0007669"/>
    <property type="project" value="UniProtKB-KW"/>
</dbReference>
<name>A0A9K3M3K2_9STRA</name>
<keyword evidence="5" id="KW-1185">Reference proteome</keyword>
<keyword evidence="3" id="KW-0732">Signal</keyword>
<dbReference type="Proteomes" id="UP000693970">
    <property type="component" value="Unassembled WGS sequence"/>
</dbReference>
<dbReference type="GO" id="GO:0006412">
    <property type="term" value="P:translation"/>
    <property type="evidence" value="ECO:0007669"/>
    <property type="project" value="InterPro"/>
</dbReference>
<protein>
    <submittedName>
        <fullName evidence="4">30S ribosomal protein S15</fullName>
    </submittedName>
</protein>
<dbReference type="GO" id="GO:0003735">
    <property type="term" value="F:structural constituent of ribosome"/>
    <property type="evidence" value="ECO:0007669"/>
    <property type="project" value="InterPro"/>
</dbReference>
<dbReference type="HAMAP" id="MF_01343_B">
    <property type="entry name" value="Ribosomal_uS15_B"/>
    <property type="match status" value="1"/>
</dbReference>
<evidence type="ECO:0000256" key="2">
    <source>
        <dbReference type="SAM" id="MobiDB-lite"/>
    </source>
</evidence>
<feature type="region of interest" description="Disordered" evidence="2">
    <location>
        <begin position="198"/>
        <end position="219"/>
    </location>
</feature>
<accession>A0A9K3M3K2</accession>
<reference evidence="4" key="2">
    <citation type="submission" date="2021-04" db="EMBL/GenBank/DDBJ databases">
        <authorList>
            <person name="Podell S."/>
        </authorList>
    </citation>
    <scope>NUCLEOTIDE SEQUENCE</scope>
    <source>
        <strain evidence="4">Hildebrandi</strain>
    </source>
</reference>
<dbReference type="GO" id="GO:0005840">
    <property type="term" value="C:ribosome"/>
    <property type="evidence" value="ECO:0007669"/>
    <property type="project" value="UniProtKB-KW"/>
</dbReference>
<dbReference type="SMART" id="SM01387">
    <property type="entry name" value="Ribosomal_S15"/>
    <property type="match status" value="1"/>
</dbReference>
<dbReference type="CDD" id="cd00353">
    <property type="entry name" value="Ribosomal_S15p_S13e"/>
    <property type="match status" value="1"/>
</dbReference>
<dbReference type="InterPro" id="IPR005290">
    <property type="entry name" value="Ribosomal_uS15_bac-type"/>
</dbReference>
<dbReference type="InterPro" id="IPR000589">
    <property type="entry name" value="Ribosomal_uS15"/>
</dbReference>
<evidence type="ECO:0000256" key="1">
    <source>
        <dbReference type="RuleBase" id="RU003919"/>
    </source>
</evidence>
<dbReference type="PROSITE" id="PS00362">
    <property type="entry name" value="RIBOSOMAL_S15"/>
    <property type="match status" value="1"/>
</dbReference>